<sequence length="117" mass="12799">MLLGVLMLFDSGLLAIGNIMFLAGLFLLIGIQKTYAFFARPQKLRGTLCFFGGILLVFVRWPVVGMGVEVFGFVNLFGDFFPVVVSFMRKLPIIGPILNTPGVSKVVDMISGKKLPV</sequence>
<organism evidence="8 9">
    <name type="scientific">Rhizoclosmatium globosum</name>
    <dbReference type="NCBI Taxonomy" id="329046"/>
    <lineage>
        <taxon>Eukaryota</taxon>
        <taxon>Fungi</taxon>
        <taxon>Fungi incertae sedis</taxon>
        <taxon>Chytridiomycota</taxon>
        <taxon>Chytridiomycota incertae sedis</taxon>
        <taxon>Chytridiomycetes</taxon>
        <taxon>Chytridiales</taxon>
        <taxon>Chytriomycetaceae</taxon>
        <taxon>Rhizoclosmatium</taxon>
    </lineage>
</organism>
<evidence type="ECO:0000256" key="6">
    <source>
        <dbReference type="ARBA" id="ARBA00025799"/>
    </source>
</evidence>
<feature type="transmembrane region" description="Helical" evidence="7">
    <location>
        <begin position="44"/>
        <end position="64"/>
    </location>
</feature>
<reference evidence="8 9" key="1">
    <citation type="submission" date="2016-07" db="EMBL/GenBank/DDBJ databases">
        <title>Pervasive Adenine N6-methylation of Active Genes in Fungi.</title>
        <authorList>
            <consortium name="DOE Joint Genome Institute"/>
            <person name="Mondo S.J."/>
            <person name="Dannebaum R.O."/>
            <person name="Kuo R.C."/>
            <person name="Labutti K."/>
            <person name="Haridas S."/>
            <person name="Kuo A."/>
            <person name="Salamov A."/>
            <person name="Ahrendt S.R."/>
            <person name="Lipzen A."/>
            <person name="Sullivan W."/>
            <person name="Andreopoulos W.B."/>
            <person name="Clum A."/>
            <person name="Lindquist E."/>
            <person name="Daum C."/>
            <person name="Ramamoorthy G.K."/>
            <person name="Gryganskyi A."/>
            <person name="Culley D."/>
            <person name="Magnuson J.K."/>
            <person name="James T.Y."/>
            <person name="O'Malley M.A."/>
            <person name="Stajich J.E."/>
            <person name="Spatafora J.W."/>
            <person name="Visel A."/>
            <person name="Grigoriev I.V."/>
        </authorList>
    </citation>
    <scope>NUCLEOTIDE SEQUENCE [LARGE SCALE GENOMIC DNA]</scope>
    <source>
        <strain evidence="8 9">JEL800</strain>
    </source>
</reference>
<gene>
    <name evidence="8" type="ORF">BCR33DRAFT_848766</name>
</gene>
<dbReference type="GO" id="GO:0005829">
    <property type="term" value="C:cytosol"/>
    <property type="evidence" value="ECO:0007669"/>
    <property type="project" value="GOC"/>
</dbReference>
<dbReference type="EMBL" id="MCGO01000014">
    <property type="protein sequence ID" value="ORY47432.1"/>
    <property type="molecule type" value="Genomic_DNA"/>
</dbReference>
<comment type="similarity">
    <text evidence="6">Belongs to the GOT1 family.</text>
</comment>
<keyword evidence="4" id="KW-0333">Golgi apparatus</keyword>
<keyword evidence="9" id="KW-1185">Reference proteome</keyword>
<name>A0A1Y2CK94_9FUNG</name>
<dbReference type="PANTHER" id="PTHR21493:SF9">
    <property type="entry name" value="GOLGI TRANSPORT PROTEIN 1-RELATED"/>
    <property type="match status" value="1"/>
</dbReference>
<evidence type="ECO:0000256" key="4">
    <source>
        <dbReference type="ARBA" id="ARBA00023034"/>
    </source>
</evidence>
<dbReference type="InterPro" id="IPR045176">
    <property type="entry name" value="Got1"/>
</dbReference>
<proteinExistence type="inferred from homology"/>
<keyword evidence="2 7" id="KW-0812">Transmembrane</keyword>
<evidence type="ECO:0000256" key="7">
    <source>
        <dbReference type="SAM" id="Phobius"/>
    </source>
</evidence>
<evidence type="ECO:0000256" key="2">
    <source>
        <dbReference type="ARBA" id="ARBA00022692"/>
    </source>
</evidence>
<comment type="caution">
    <text evidence="8">The sequence shown here is derived from an EMBL/GenBank/DDBJ whole genome shotgun (WGS) entry which is preliminary data.</text>
</comment>
<evidence type="ECO:0000256" key="5">
    <source>
        <dbReference type="ARBA" id="ARBA00023136"/>
    </source>
</evidence>
<dbReference type="Pfam" id="PF04178">
    <property type="entry name" value="Got1"/>
    <property type="match status" value="1"/>
</dbReference>
<feature type="transmembrane region" description="Helical" evidence="7">
    <location>
        <begin position="12"/>
        <end position="32"/>
    </location>
</feature>
<dbReference type="GO" id="GO:0005783">
    <property type="term" value="C:endoplasmic reticulum"/>
    <property type="evidence" value="ECO:0007669"/>
    <property type="project" value="EnsemblFungi"/>
</dbReference>
<dbReference type="OrthoDB" id="204784at2759"/>
<evidence type="ECO:0000256" key="3">
    <source>
        <dbReference type="ARBA" id="ARBA00022989"/>
    </source>
</evidence>
<evidence type="ECO:0000313" key="9">
    <source>
        <dbReference type="Proteomes" id="UP000193642"/>
    </source>
</evidence>
<keyword evidence="3 7" id="KW-1133">Transmembrane helix</keyword>
<evidence type="ECO:0000313" key="8">
    <source>
        <dbReference type="EMBL" id="ORY47432.1"/>
    </source>
</evidence>
<dbReference type="GO" id="GO:0006888">
    <property type="term" value="P:endoplasmic reticulum to Golgi vesicle-mediated transport"/>
    <property type="evidence" value="ECO:0007669"/>
    <property type="project" value="EnsemblFungi"/>
</dbReference>
<dbReference type="Proteomes" id="UP000193642">
    <property type="component" value="Unassembled WGS sequence"/>
</dbReference>
<dbReference type="GO" id="GO:0000137">
    <property type="term" value="C:Golgi cis cisterna"/>
    <property type="evidence" value="ECO:0007669"/>
    <property type="project" value="EnsemblFungi"/>
</dbReference>
<dbReference type="AlphaFoldDB" id="A0A1Y2CK94"/>
<dbReference type="PANTHER" id="PTHR21493">
    <property type="entry name" value="CGI-141-RELATED/LIPASE CONTAINING PROTEIN"/>
    <property type="match status" value="1"/>
</dbReference>
<dbReference type="InterPro" id="IPR007305">
    <property type="entry name" value="Vesicle_transpt_Got1/SFT2"/>
</dbReference>
<comment type="subcellular location">
    <subcellularLocation>
        <location evidence="1">Golgi apparatus membrane</location>
        <topology evidence="1">Multi-pass membrane protein</topology>
    </subcellularLocation>
</comment>
<accession>A0A1Y2CK94</accession>
<dbReference type="STRING" id="329046.A0A1Y2CK94"/>
<evidence type="ECO:0000256" key="1">
    <source>
        <dbReference type="ARBA" id="ARBA00004653"/>
    </source>
</evidence>
<dbReference type="GO" id="GO:0042147">
    <property type="term" value="P:retrograde transport, endosome to Golgi"/>
    <property type="evidence" value="ECO:0007669"/>
    <property type="project" value="EnsemblFungi"/>
</dbReference>
<protein>
    <submittedName>
        <fullName evidence="8">Got1-like protein</fullName>
    </submittedName>
</protein>
<dbReference type="GO" id="GO:0000139">
    <property type="term" value="C:Golgi membrane"/>
    <property type="evidence" value="ECO:0007669"/>
    <property type="project" value="UniProtKB-SubCell"/>
</dbReference>
<dbReference type="GO" id="GO:0030134">
    <property type="term" value="C:COPII-coated ER to Golgi transport vesicle"/>
    <property type="evidence" value="ECO:0007669"/>
    <property type="project" value="EnsemblFungi"/>
</dbReference>
<keyword evidence="5 7" id="KW-0472">Membrane</keyword>